<dbReference type="Gene3D" id="3.90.550.10">
    <property type="entry name" value="Spore Coat Polysaccharide Biosynthesis Protein SpsA, Chain A"/>
    <property type="match status" value="1"/>
</dbReference>
<dbReference type="Pfam" id="PF00535">
    <property type="entry name" value="Glycos_transf_2"/>
    <property type="match status" value="1"/>
</dbReference>
<comment type="caution">
    <text evidence="2">The sequence shown here is derived from an EMBL/GenBank/DDBJ whole genome shotgun (WGS) entry which is preliminary data.</text>
</comment>
<dbReference type="AlphaFoldDB" id="A0A0F5J745"/>
<dbReference type="RefSeq" id="WP_046146958.1">
    <property type="nucleotide sequence ID" value="NZ_KQ033913.1"/>
</dbReference>
<proteinExistence type="predicted"/>
<dbReference type="STRING" id="927665.HMPREF1535_03536"/>
<organism evidence="2 3">
    <name type="scientific">Parabacteroides goldsteinii DSM 19448 = WAL 12034</name>
    <dbReference type="NCBI Taxonomy" id="927665"/>
    <lineage>
        <taxon>Bacteria</taxon>
        <taxon>Pseudomonadati</taxon>
        <taxon>Bacteroidota</taxon>
        <taxon>Bacteroidia</taxon>
        <taxon>Bacteroidales</taxon>
        <taxon>Tannerellaceae</taxon>
        <taxon>Parabacteroides</taxon>
    </lineage>
</organism>
<evidence type="ECO:0000313" key="3">
    <source>
        <dbReference type="Proteomes" id="UP000033047"/>
    </source>
</evidence>
<dbReference type="PANTHER" id="PTHR43179">
    <property type="entry name" value="RHAMNOSYLTRANSFERASE WBBL"/>
    <property type="match status" value="1"/>
</dbReference>
<dbReference type="SUPFAM" id="SSF53448">
    <property type="entry name" value="Nucleotide-diphospho-sugar transferases"/>
    <property type="match status" value="1"/>
</dbReference>
<dbReference type="HOGENOM" id="CLU_023845_0_1_10"/>
<dbReference type="CDD" id="cd04186">
    <property type="entry name" value="GT_2_like_c"/>
    <property type="match status" value="1"/>
</dbReference>
<dbReference type="InterPro" id="IPR029044">
    <property type="entry name" value="Nucleotide-diphossugar_trans"/>
</dbReference>
<sequence>MYETKISVIIVNYNVKYFLEQCLYSVQAAVAGLDAEVFVVDNNSTDGSVDYLRPRFPEVTFIENKDNPGFAKANNQAIRPCNGEYVLLLNPDTVIGEESLRTLCFFMDEHPNAGGIGVKMLDGHGVFLPESKRSFPSPWVSFCKIFGLSKLFPKSRVFSRYSLAYLDKEKQHKVDVLAGAFMLLRHEALDKTGLLDEDFFMYGEDIDLSYRMVLGGYKNYYIPERILHYKGESTKHGDMKYVKAFYGAMLIFFNKYYPHSGWLMGFFIRLAIGLRASLAALSRLLGVKPKSKSKHKRLLVLCREDNFEAIKAACVKQMPELEHVNLWDLDEERVMDAICRRNQMKEFTDYAFCYPDARFEQMLLFMDTLVDKKVTYHIYCKKSGQLISPGK</sequence>
<dbReference type="EMBL" id="AQHV01000015">
    <property type="protein sequence ID" value="KKB53310.1"/>
    <property type="molecule type" value="Genomic_DNA"/>
</dbReference>
<gene>
    <name evidence="2" type="ORF">HMPREF1535_03536</name>
</gene>
<evidence type="ECO:0000259" key="1">
    <source>
        <dbReference type="Pfam" id="PF00535"/>
    </source>
</evidence>
<protein>
    <recommendedName>
        <fullName evidence="1">Glycosyltransferase 2-like domain-containing protein</fullName>
    </recommendedName>
</protein>
<reference evidence="2 3" key="1">
    <citation type="submission" date="2013-04" db="EMBL/GenBank/DDBJ databases">
        <title>The Genome Sequence of Parabacteroides goldsteinii DSM 19448.</title>
        <authorList>
            <consortium name="The Broad Institute Genomics Platform"/>
            <person name="Earl A."/>
            <person name="Ward D."/>
            <person name="Feldgarden M."/>
            <person name="Gevers D."/>
            <person name="Martens E."/>
            <person name="Sakamoto M."/>
            <person name="Benno Y."/>
            <person name="Song Y."/>
            <person name="Liu C."/>
            <person name="Lee J."/>
            <person name="Bolanos M."/>
            <person name="Vaisanen M.L."/>
            <person name="Finegold S.M."/>
            <person name="Walker B."/>
            <person name="Young S."/>
            <person name="Zeng Q."/>
            <person name="Gargeya S."/>
            <person name="Fitzgerald M."/>
            <person name="Haas B."/>
            <person name="Abouelleil A."/>
            <person name="Allen A.W."/>
            <person name="Alvarado L."/>
            <person name="Arachchi H.M."/>
            <person name="Berlin A.M."/>
            <person name="Chapman S.B."/>
            <person name="Gainer-Dewar J."/>
            <person name="Goldberg J."/>
            <person name="Griggs A."/>
            <person name="Gujja S."/>
            <person name="Hansen M."/>
            <person name="Howarth C."/>
            <person name="Imamovic A."/>
            <person name="Ireland A."/>
            <person name="Larimer J."/>
            <person name="McCowan C."/>
            <person name="Murphy C."/>
            <person name="Pearson M."/>
            <person name="Poon T.W."/>
            <person name="Priest M."/>
            <person name="Roberts A."/>
            <person name="Saif S."/>
            <person name="Shea T."/>
            <person name="Sisk P."/>
            <person name="Sykes S."/>
            <person name="Wortman J."/>
            <person name="Nusbaum C."/>
            <person name="Birren B."/>
        </authorList>
    </citation>
    <scope>NUCLEOTIDE SEQUENCE [LARGE SCALE GENOMIC DNA]</scope>
    <source>
        <strain evidence="2 3">DSM 19448</strain>
    </source>
</reference>
<feature type="domain" description="Glycosyltransferase 2-like" evidence="1">
    <location>
        <begin position="7"/>
        <end position="191"/>
    </location>
</feature>
<dbReference type="InterPro" id="IPR001173">
    <property type="entry name" value="Glyco_trans_2-like"/>
</dbReference>
<dbReference type="PATRIC" id="fig|927665.4.peg.3638"/>
<accession>A0A0F5J745</accession>
<dbReference type="Proteomes" id="UP000033047">
    <property type="component" value="Unassembled WGS sequence"/>
</dbReference>
<evidence type="ECO:0000313" key="2">
    <source>
        <dbReference type="EMBL" id="KKB53310.1"/>
    </source>
</evidence>
<name>A0A0F5J745_9BACT</name>
<dbReference type="PANTHER" id="PTHR43179:SF7">
    <property type="entry name" value="RHAMNOSYLTRANSFERASE WBBL"/>
    <property type="match status" value="1"/>
</dbReference>